<evidence type="ECO:0000313" key="9">
    <source>
        <dbReference type="Proteomes" id="UP000695007"/>
    </source>
</evidence>
<accession>A0AAJ6YQ63</accession>
<dbReference type="GO" id="GO:0000448">
    <property type="term" value="P:cleavage in ITS2 between 5.8S rRNA and LSU-rRNA of tricistronic rRNA transcript (SSU-rRNA, 5.8S rRNA, LSU-rRNA)"/>
    <property type="evidence" value="ECO:0007669"/>
    <property type="project" value="TreeGrafter"/>
</dbReference>
<feature type="domain" description="NOL9 N-terminal" evidence="8">
    <location>
        <begin position="258"/>
        <end position="414"/>
    </location>
</feature>
<dbReference type="InterPro" id="IPR032319">
    <property type="entry name" value="CLP1_P"/>
</dbReference>
<keyword evidence="9" id="KW-1185">Reference proteome</keyword>
<evidence type="ECO:0000256" key="2">
    <source>
        <dbReference type="ARBA" id="ARBA00022679"/>
    </source>
</evidence>
<evidence type="ECO:0000313" key="10">
    <source>
        <dbReference type="RefSeq" id="XP_011502161.1"/>
    </source>
</evidence>
<dbReference type="GO" id="GO:0051731">
    <property type="term" value="F:polynucleotide 5'-hydroxyl-kinase activity"/>
    <property type="evidence" value="ECO:0007669"/>
    <property type="project" value="InterPro"/>
</dbReference>
<sequence length="823" mass="93706">MKNKKYADAQIENGVKLKRNRFSISSERASSISAKPKINKLVMKSHAKINTKCKENQVLEKCLKQNIANISEFTIITPQVSLISPIADDEPSTSKSLDIELEFPVTPLEHAINEDLDTKSLPIIVKANLKKSSSYYIPKVLKCEKEIKKESEKSEKTVKETSESVKTIDIADFNSNNSMVFTQNLHCNIPKALQDFYNEITEEIEPKTEESSQVNKNLEKTSESIVNTSDRYSNHLMDIASTNTASLENLSLINQKHIIQFFSLENKVIVILSPSAKFSFLGKLKLQVLYGAVQLYGAIFSSQNTMKPVEIYSPRGYSSIDISIFDLDKTYDKEALWDALTIEGVDRSLFTTLHSAINACKRGWSVILLQNLTNTLTNFLNKFYKFKLFPKVENMWYSWNDPRRAEYVLQANFQCDNSQKEISICPQWNTTITEQLVNQWNSTKAFCTIIVGGKSVGKSTTVRYLINNLLRHSKKVILLDLDPGQTEMTPAASVSLNVLDEPLLGPNFTHVKKPFYQLYIEDISVENSISRYIICIKKMLRHLKNNKDLSQYPVVVNTMGFCKGIGLDICIILIKLIEPTNVIQIQSSRTINNFKFSLTKQIINKYKTANRLWINDDEVMNKVCNYKWHCTFSKAEGKRQFNNWNIEPRQQRELMLLAYLSQIMENADKQFLNYTWTKITDIIPYKLPFSAFCISLQKSSVASTHILAAMNGNIIALCGVDLDNYTSTNYKNSSIYPKVLMEPPPYTCYGYGIVRGVNLKQRCIESELQQVNLLAGCMTMPFALQCSDKPTGIPYAGNQGGLPTSREARRGYYRSNQTKFVNH</sequence>
<feature type="domain" description="Clp1 P-loop" evidence="7">
    <location>
        <begin position="452"/>
        <end position="601"/>
    </location>
</feature>
<dbReference type="GeneID" id="105365642"/>
<dbReference type="KEGG" id="csol:105365642"/>
<dbReference type="Proteomes" id="UP000695007">
    <property type="component" value="Unplaced"/>
</dbReference>
<evidence type="ECO:0000256" key="6">
    <source>
        <dbReference type="ARBA" id="ARBA00071212"/>
    </source>
</evidence>
<dbReference type="AlphaFoldDB" id="A0AAJ6YQ63"/>
<dbReference type="Pfam" id="PF24419">
    <property type="entry name" value="Cupin_NOL9"/>
    <property type="match status" value="1"/>
</dbReference>
<dbReference type="PANTHER" id="PTHR12755:SF3">
    <property type="entry name" value="POLYNUCLEOTIDE 5'-HYDROXYL-KINASE NOL9"/>
    <property type="match status" value="1"/>
</dbReference>
<dbReference type="GO" id="GO:0005524">
    <property type="term" value="F:ATP binding"/>
    <property type="evidence" value="ECO:0007669"/>
    <property type="project" value="UniProtKB-KW"/>
</dbReference>
<dbReference type="InterPro" id="IPR045116">
    <property type="entry name" value="Clp1/Grc3"/>
</dbReference>
<evidence type="ECO:0000256" key="1">
    <source>
        <dbReference type="ARBA" id="ARBA00011003"/>
    </source>
</evidence>
<dbReference type="Gene3D" id="3.40.50.300">
    <property type="entry name" value="P-loop containing nucleotide triphosphate hydrolases"/>
    <property type="match status" value="1"/>
</dbReference>
<organism evidence="9 10">
    <name type="scientific">Ceratosolen solmsi marchali</name>
    <dbReference type="NCBI Taxonomy" id="326594"/>
    <lineage>
        <taxon>Eukaryota</taxon>
        <taxon>Metazoa</taxon>
        <taxon>Ecdysozoa</taxon>
        <taxon>Arthropoda</taxon>
        <taxon>Hexapoda</taxon>
        <taxon>Insecta</taxon>
        <taxon>Pterygota</taxon>
        <taxon>Neoptera</taxon>
        <taxon>Endopterygota</taxon>
        <taxon>Hymenoptera</taxon>
        <taxon>Apocrita</taxon>
        <taxon>Proctotrupomorpha</taxon>
        <taxon>Chalcidoidea</taxon>
        <taxon>Agaonidae</taxon>
        <taxon>Agaoninae</taxon>
        <taxon>Ceratosolen</taxon>
    </lineage>
</organism>
<keyword evidence="3" id="KW-0547">Nucleotide-binding</keyword>
<proteinExistence type="inferred from homology"/>
<keyword evidence="2" id="KW-0808">Transferase</keyword>
<dbReference type="PANTHER" id="PTHR12755">
    <property type="entry name" value="CLEAVAGE/POLYADENYLATION FACTOR IA SUBUNIT CLP1P"/>
    <property type="match status" value="1"/>
</dbReference>
<dbReference type="GO" id="GO:0005634">
    <property type="term" value="C:nucleus"/>
    <property type="evidence" value="ECO:0007669"/>
    <property type="project" value="TreeGrafter"/>
</dbReference>
<dbReference type="RefSeq" id="XP_011502161.1">
    <property type="nucleotide sequence ID" value="XM_011503859.1"/>
</dbReference>
<dbReference type="InterPro" id="IPR057573">
    <property type="entry name" value="NOL9_N"/>
</dbReference>
<reference evidence="10" key="1">
    <citation type="submission" date="2025-08" db="UniProtKB">
        <authorList>
            <consortium name="RefSeq"/>
        </authorList>
    </citation>
    <scope>IDENTIFICATION</scope>
</reference>
<keyword evidence="4" id="KW-0418">Kinase</keyword>
<dbReference type="Pfam" id="PF16575">
    <property type="entry name" value="CLP1_P"/>
    <property type="match status" value="1"/>
</dbReference>
<keyword evidence="5" id="KW-0067">ATP-binding</keyword>
<evidence type="ECO:0000259" key="7">
    <source>
        <dbReference type="Pfam" id="PF16575"/>
    </source>
</evidence>
<evidence type="ECO:0000259" key="8">
    <source>
        <dbReference type="Pfam" id="PF24419"/>
    </source>
</evidence>
<evidence type="ECO:0000256" key="4">
    <source>
        <dbReference type="ARBA" id="ARBA00022777"/>
    </source>
</evidence>
<gene>
    <name evidence="10" type="primary">LOC105365642</name>
</gene>
<dbReference type="SUPFAM" id="SSF52540">
    <property type="entry name" value="P-loop containing nucleoside triphosphate hydrolases"/>
    <property type="match status" value="1"/>
</dbReference>
<name>A0AAJ6YQ63_9HYME</name>
<evidence type="ECO:0000256" key="3">
    <source>
        <dbReference type="ARBA" id="ARBA00022741"/>
    </source>
</evidence>
<comment type="similarity">
    <text evidence="1">Belongs to the Clp1 family. NOL9/GRC3 subfamily.</text>
</comment>
<evidence type="ECO:0000256" key="5">
    <source>
        <dbReference type="ARBA" id="ARBA00022840"/>
    </source>
</evidence>
<dbReference type="InterPro" id="IPR027417">
    <property type="entry name" value="P-loop_NTPase"/>
</dbReference>
<protein>
    <recommendedName>
        <fullName evidence="6">Polynucleotide 5'-hydroxyl-kinase NOL9</fullName>
    </recommendedName>
</protein>